<dbReference type="Gene3D" id="3.90.25.10">
    <property type="entry name" value="UDP-galactose 4-epimerase, domain 1"/>
    <property type="match status" value="1"/>
</dbReference>
<dbReference type="EC" id="4.2.1.47" evidence="2"/>
<accession>A0A3B1A0G6</accession>
<organism evidence="2">
    <name type="scientific">hydrothermal vent metagenome</name>
    <dbReference type="NCBI Taxonomy" id="652676"/>
    <lineage>
        <taxon>unclassified sequences</taxon>
        <taxon>metagenomes</taxon>
        <taxon>ecological metagenomes</taxon>
    </lineage>
</organism>
<evidence type="ECO:0000259" key="1">
    <source>
        <dbReference type="Pfam" id="PF16363"/>
    </source>
</evidence>
<dbReference type="AlphaFoldDB" id="A0A3B1A0G6"/>
<dbReference type="InterPro" id="IPR036291">
    <property type="entry name" value="NAD(P)-bd_dom_sf"/>
</dbReference>
<dbReference type="InterPro" id="IPR016040">
    <property type="entry name" value="NAD(P)-bd_dom"/>
</dbReference>
<keyword evidence="2" id="KW-0456">Lyase</keyword>
<gene>
    <name evidence="2" type="ORF">MNBD_GAMMA23-1499</name>
</gene>
<protein>
    <submittedName>
        <fullName evidence="2">GDP-mannose 4,6-dehydratase</fullName>
        <ecNumber evidence="2">4.2.1.47</ecNumber>
    </submittedName>
</protein>
<name>A0A3B1A0G6_9ZZZZ</name>
<dbReference type="GO" id="GO:0008446">
    <property type="term" value="F:GDP-mannose 4,6-dehydratase activity"/>
    <property type="evidence" value="ECO:0007669"/>
    <property type="project" value="UniProtKB-EC"/>
</dbReference>
<dbReference type="Pfam" id="PF16363">
    <property type="entry name" value="GDP_Man_Dehyd"/>
    <property type="match status" value="1"/>
</dbReference>
<sequence>MRNLTVFLTGGTGFVGQYINQFADLNIINADFDICDYQSVNEAFSGIEPDWVIHLAAQSFVPRSFDNPQETFDINFGGTFNLLSVLKKHNFKGRLLFVGSGDVYGVIEEQKLPIIENQPLKPRNPYSVSKVAAEALCYQWSQTEAFEVVMVRPFNHIGPGQSDMFVVSDFAKQITQIKLGLKKPELQVGDIDITRDFTDVRDVIKAYRLLLQKGVNGEVYNICSGKETSIRVIIDTLCQLSNVDVEIKQEKSRLRISENRRIFGNSKKLKEVTGWQPEILLEQSLKDILEDWEQKLK</sequence>
<feature type="domain" description="NAD(P)-binding" evidence="1">
    <location>
        <begin position="30"/>
        <end position="287"/>
    </location>
</feature>
<dbReference type="PANTHER" id="PTHR43000">
    <property type="entry name" value="DTDP-D-GLUCOSE 4,6-DEHYDRATASE-RELATED"/>
    <property type="match status" value="1"/>
</dbReference>
<dbReference type="EMBL" id="UOFT01000076">
    <property type="protein sequence ID" value="VAW99248.1"/>
    <property type="molecule type" value="Genomic_DNA"/>
</dbReference>
<dbReference type="Gene3D" id="3.40.50.720">
    <property type="entry name" value="NAD(P)-binding Rossmann-like Domain"/>
    <property type="match status" value="1"/>
</dbReference>
<proteinExistence type="predicted"/>
<evidence type="ECO:0000313" key="2">
    <source>
        <dbReference type="EMBL" id="VAW99248.1"/>
    </source>
</evidence>
<reference evidence="2" key="1">
    <citation type="submission" date="2018-06" db="EMBL/GenBank/DDBJ databases">
        <authorList>
            <person name="Zhirakovskaya E."/>
        </authorList>
    </citation>
    <scope>NUCLEOTIDE SEQUENCE</scope>
</reference>
<dbReference type="SUPFAM" id="SSF51735">
    <property type="entry name" value="NAD(P)-binding Rossmann-fold domains"/>
    <property type="match status" value="1"/>
</dbReference>